<organism evidence="1 2">
    <name type="scientific">Limimonas halophila</name>
    <dbReference type="NCBI Taxonomy" id="1082479"/>
    <lineage>
        <taxon>Bacteria</taxon>
        <taxon>Pseudomonadati</taxon>
        <taxon>Pseudomonadota</taxon>
        <taxon>Alphaproteobacteria</taxon>
        <taxon>Rhodospirillales</taxon>
        <taxon>Rhodovibrionaceae</taxon>
        <taxon>Limimonas</taxon>
    </lineage>
</organism>
<evidence type="ECO:0000313" key="1">
    <source>
        <dbReference type="EMBL" id="SDG03051.1"/>
    </source>
</evidence>
<keyword evidence="2" id="KW-1185">Reference proteome</keyword>
<gene>
    <name evidence="1" type="ORF">SAMN05216241_104179</name>
</gene>
<reference evidence="1 2" key="1">
    <citation type="submission" date="2016-10" db="EMBL/GenBank/DDBJ databases">
        <authorList>
            <person name="de Groot N.N."/>
        </authorList>
    </citation>
    <scope>NUCLEOTIDE SEQUENCE [LARGE SCALE GENOMIC DNA]</scope>
    <source>
        <strain evidence="1 2">DSM 25584</strain>
    </source>
</reference>
<accession>A0A1G7QWZ5</accession>
<protein>
    <submittedName>
        <fullName evidence="1">Uncharacterized protein</fullName>
    </submittedName>
</protein>
<evidence type="ECO:0000313" key="2">
    <source>
        <dbReference type="Proteomes" id="UP000199415"/>
    </source>
</evidence>
<proteinExistence type="predicted"/>
<dbReference type="Proteomes" id="UP000199415">
    <property type="component" value="Unassembled WGS sequence"/>
</dbReference>
<dbReference type="RefSeq" id="WP_090019564.1">
    <property type="nucleotide sequence ID" value="NZ_FNCE01000004.1"/>
</dbReference>
<dbReference type="AlphaFoldDB" id="A0A1G7QWZ5"/>
<name>A0A1G7QWZ5_9PROT</name>
<sequence length="115" mass="12270">MAEIDDATLAALEAQPDAEAVPRLIAAIRQLQRERDDLIHDIADAQGRTQLESERAEAAETQLARLLDPDQELVEAATDGLLAAEDDTEAVRTALQAAAYVLYTGGEGAEPDSEA</sequence>
<dbReference type="STRING" id="1082479.SAMN05216241_104179"/>
<dbReference type="EMBL" id="FNCE01000004">
    <property type="protein sequence ID" value="SDG03051.1"/>
    <property type="molecule type" value="Genomic_DNA"/>
</dbReference>